<proteinExistence type="predicted"/>
<dbReference type="Proteomes" id="UP000439903">
    <property type="component" value="Unassembled WGS sequence"/>
</dbReference>
<reference evidence="1 2" key="1">
    <citation type="journal article" date="2019" name="Environ. Microbiol.">
        <title>At the nexus of three kingdoms: the genome of the mycorrhizal fungus Gigaspora margarita provides insights into plant, endobacterial and fungal interactions.</title>
        <authorList>
            <person name="Venice F."/>
            <person name="Ghignone S."/>
            <person name="Salvioli di Fossalunga A."/>
            <person name="Amselem J."/>
            <person name="Novero M."/>
            <person name="Xianan X."/>
            <person name="Sedzielewska Toro K."/>
            <person name="Morin E."/>
            <person name="Lipzen A."/>
            <person name="Grigoriev I.V."/>
            <person name="Henrissat B."/>
            <person name="Martin F.M."/>
            <person name="Bonfante P."/>
        </authorList>
    </citation>
    <scope>NUCLEOTIDE SEQUENCE [LARGE SCALE GENOMIC DNA]</scope>
    <source>
        <strain evidence="1 2">BEG34</strain>
    </source>
</reference>
<keyword evidence="2" id="KW-1185">Reference proteome</keyword>
<organism evidence="1 2">
    <name type="scientific">Gigaspora margarita</name>
    <dbReference type="NCBI Taxonomy" id="4874"/>
    <lineage>
        <taxon>Eukaryota</taxon>
        <taxon>Fungi</taxon>
        <taxon>Fungi incertae sedis</taxon>
        <taxon>Mucoromycota</taxon>
        <taxon>Glomeromycotina</taxon>
        <taxon>Glomeromycetes</taxon>
        <taxon>Diversisporales</taxon>
        <taxon>Gigasporaceae</taxon>
        <taxon>Gigaspora</taxon>
    </lineage>
</organism>
<evidence type="ECO:0000313" key="1">
    <source>
        <dbReference type="EMBL" id="KAF0483214.1"/>
    </source>
</evidence>
<dbReference type="EMBL" id="WTPW01000750">
    <property type="protein sequence ID" value="KAF0483214.1"/>
    <property type="molecule type" value="Genomic_DNA"/>
</dbReference>
<name>A0A8H4ADM2_GIGMA</name>
<comment type="caution">
    <text evidence="1">The sequence shown here is derived from an EMBL/GenBank/DDBJ whole genome shotgun (WGS) entry which is preliminary data.</text>
</comment>
<accession>A0A8H4ADM2</accession>
<dbReference type="OrthoDB" id="2420583at2759"/>
<evidence type="ECO:0000313" key="2">
    <source>
        <dbReference type="Proteomes" id="UP000439903"/>
    </source>
</evidence>
<sequence>MNEDWTLFLPRSQSVHEDAKLPEDNKVQNCSDKDLTWDEILKEINEFGDEKYIRRFLRHMISKIEEHDPKFFTNYLKNDQFGINEDDIGLWLIFSESEEFNEGKYDKLYYDKDRGFIEFKEVDEKYSKLKIDSLDLDYKKIDNESERSIIIFRVIYEAGIIDKEDFVELMDLDEYQIEKQKIEMHKKKRRTKARNISTIYSIVEKHIDEAQYQQKIEGINLEMLEEKKKLNYEEWNEKLINLSQPNGVLLRFKLKKSNLALLHKYFFRDEYILNHSPLNDETELIIFKYGARIYCLSKSLPAYKQGLPDCLKVISIFEGIYL</sequence>
<dbReference type="AlphaFoldDB" id="A0A8H4ADM2"/>
<protein>
    <submittedName>
        <fullName evidence="1">Uncharacterized protein</fullName>
    </submittedName>
</protein>
<gene>
    <name evidence="1" type="ORF">F8M41_023262</name>
</gene>